<feature type="repeat" description="ANK" evidence="3">
    <location>
        <begin position="272"/>
        <end position="304"/>
    </location>
</feature>
<dbReference type="Pfam" id="PF00023">
    <property type="entry name" value="Ank"/>
    <property type="match status" value="1"/>
</dbReference>
<feature type="repeat" description="ANK" evidence="3">
    <location>
        <begin position="206"/>
        <end position="238"/>
    </location>
</feature>
<name>A0ABQ6N5G6_9STRA</name>
<feature type="region of interest" description="Disordered" evidence="4">
    <location>
        <begin position="24"/>
        <end position="45"/>
    </location>
</feature>
<dbReference type="Pfam" id="PF12796">
    <property type="entry name" value="Ank_2"/>
    <property type="match status" value="2"/>
</dbReference>
<sequence>MMAKLKSAAKTVQAQNAVVGEVKAAREPRKTLSLKRNKKEEKKEKGLRENPFIMACANGRVDNVKYELKQDENYPINEKFNGETALHYAAFGGHLSVVKALCEYPCDVFAVSAQHENALHSACAAGHFEVVDFLTTWVREKPLKTYQERKEINKYYEKRTENRKHQLDAGIAEIDVVESDEEVEPEWEEQDADEAQDRIINEESNHQSTPMMRAAKKGHWDVVNLLCQQGADVAKVNWVKETALTIAISNHQTKVASRLIDAGSDKDHPNRTGWTPLMIAAGNGDVESVRTLVKRQCNVNKDTKNGMTALVAARARGGRKGEEICEMLKDAGALEKEELQVAKVQWAKEEEERRNRPSTADDRPTTSEQRRREQSKIRIL</sequence>
<proteinExistence type="predicted"/>
<accession>A0ABQ6N5G6</accession>
<feature type="region of interest" description="Disordered" evidence="4">
    <location>
        <begin position="345"/>
        <end position="380"/>
    </location>
</feature>
<dbReference type="Gene3D" id="1.25.40.20">
    <property type="entry name" value="Ankyrin repeat-containing domain"/>
    <property type="match status" value="3"/>
</dbReference>
<comment type="caution">
    <text evidence="5">The sequence shown here is derived from an EMBL/GenBank/DDBJ whole genome shotgun (WGS) entry which is preliminary data.</text>
</comment>
<organism evidence="5 6">
    <name type="scientific">Tetraparma gracilis</name>
    <dbReference type="NCBI Taxonomy" id="2962635"/>
    <lineage>
        <taxon>Eukaryota</taxon>
        <taxon>Sar</taxon>
        <taxon>Stramenopiles</taxon>
        <taxon>Ochrophyta</taxon>
        <taxon>Bolidophyceae</taxon>
        <taxon>Parmales</taxon>
        <taxon>Triparmaceae</taxon>
        <taxon>Tetraparma</taxon>
    </lineage>
</organism>
<reference evidence="5 6" key="1">
    <citation type="journal article" date="2023" name="Commun. Biol.">
        <title>Genome analysis of Parmales, the sister group of diatoms, reveals the evolutionary specialization of diatoms from phago-mixotrophs to photoautotrophs.</title>
        <authorList>
            <person name="Ban H."/>
            <person name="Sato S."/>
            <person name="Yoshikawa S."/>
            <person name="Yamada K."/>
            <person name="Nakamura Y."/>
            <person name="Ichinomiya M."/>
            <person name="Sato N."/>
            <person name="Blanc-Mathieu R."/>
            <person name="Endo H."/>
            <person name="Kuwata A."/>
            <person name="Ogata H."/>
        </authorList>
    </citation>
    <scope>NUCLEOTIDE SEQUENCE [LARGE SCALE GENOMIC DNA]</scope>
</reference>
<keyword evidence="2 3" id="KW-0040">ANK repeat</keyword>
<dbReference type="PROSITE" id="PS50088">
    <property type="entry name" value="ANK_REPEAT"/>
    <property type="match status" value="3"/>
</dbReference>
<evidence type="ECO:0000256" key="3">
    <source>
        <dbReference type="PROSITE-ProRule" id="PRU00023"/>
    </source>
</evidence>
<dbReference type="PANTHER" id="PTHR24198:SF165">
    <property type="entry name" value="ANKYRIN REPEAT-CONTAINING PROTEIN-RELATED"/>
    <property type="match status" value="1"/>
</dbReference>
<keyword evidence="6" id="KW-1185">Reference proteome</keyword>
<evidence type="ECO:0000313" key="5">
    <source>
        <dbReference type="EMBL" id="GMI41420.1"/>
    </source>
</evidence>
<dbReference type="PROSITE" id="PS50297">
    <property type="entry name" value="ANK_REP_REGION"/>
    <property type="match status" value="3"/>
</dbReference>
<dbReference type="InterPro" id="IPR002110">
    <property type="entry name" value="Ankyrin_rpt"/>
</dbReference>
<dbReference type="EMBL" id="BRYB01001001">
    <property type="protein sequence ID" value="GMI41420.1"/>
    <property type="molecule type" value="Genomic_DNA"/>
</dbReference>
<dbReference type="PRINTS" id="PR01415">
    <property type="entry name" value="ANKYRIN"/>
</dbReference>
<gene>
    <name evidence="5" type="ORF">TeGR_g8548</name>
</gene>
<dbReference type="InterPro" id="IPR036770">
    <property type="entry name" value="Ankyrin_rpt-contain_sf"/>
</dbReference>
<dbReference type="SUPFAM" id="SSF48403">
    <property type="entry name" value="Ankyrin repeat"/>
    <property type="match status" value="1"/>
</dbReference>
<dbReference type="PANTHER" id="PTHR24198">
    <property type="entry name" value="ANKYRIN REPEAT AND PROTEIN KINASE DOMAIN-CONTAINING PROTEIN"/>
    <property type="match status" value="1"/>
</dbReference>
<dbReference type="SMART" id="SM00248">
    <property type="entry name" value="ANK"/>
    <property type="match status" value="7"/>
</dbReference>
<evidence type="ECO:0000313" key="6">
    <source>
        <dbReference type="Proteomes" id="UP001165060"/>
    </source>
</evidence>
<evidence type="ECO:0000256" key="2">
    <source>
        <dbReference type="ARBA" id="ARBA00023043"/>
    </source>
</evidence>
<evidence type="ECO:0000256" key="4">
    <source>
        <dbReference type="SAM" id="MobiDB-lite"/>
    </source>
</evidence>
<protein>
    <submittedName>
        <fullName evidence="5">Uncharacterized protein</fullName>
    </submittedName>
</protein>
<dbReference type="Proteomes" id="UP001165060">
    <property type="component" value="Unassembled WGS sequence"/>
</dbReference>
<keyword evidence="1" id="KW-0677">Repeat</keyword>
<feature type="repeat" description="ANK" evidence="3">
    <location>
        <begin position="81"/>
        <end position="113"/>
    </location>
</feature>
<evidence type="ECO:0000256" key="1">
    <source>
        <dbReference type="ARBA" id="ARBA00022737"/>
    </source>
</evidence>